<dbReference type="EMBL" id="VULT01000020">
    <property type="protein sequence ID" value="MSS18403.1"/>
    <property type="molecule type" value="Genomic_DNA"/>
</dbReference>
<reference evidence="3 4" key="1">
    <citation type="submission" date="2019-08" db="EMBL/GenBank/DDBJ databases">
        <title>In-depth cultivation of the pig gut microbiome towards novel bacterial diversity and tailored functional studies.</title>
        <authorList>
            <person name="Wylensek D."/>
            <person name="Hitch T.C.A."/>
            <person name="Clavel T."/>
        </authorList>
    </citation>
    <scope>NUCLEOTIDE SEQUENCE [LARGE SCALE GENOMIC DNA]</scope>
    <source>
        <strain evidence="3 4">Oil-RF-744-WCA-WT-10</strain>
    </source>
</reference>
<dbReference type="RefSeq" id="WP_154327417.1">
    <property type="nucleotide sequence ID" value="NZ_CP045696.1"/>
</dbReference>
<evidence type="ECO:0000313" key="3">
    <source>
        <dbReference type="EMBL" id="MSS18403.1"/>
    </source>
</evidence>
<comment type="caution">
    <text evidence="3">The sequence shown here is derived from an EMBL/GenBank/DDBJ whole genome shotgun (WGS) entry which is preliminary data.</text>
</comment>
<keyword evidence="2" id="KW-0812">Transmembrane</keyword>
<feature type="transmembrane region" description="Helical" evidence="2">
    <location>
        <begin position="56"/>
        <end position="79"/>
    </location>
</feature>
<name>A0A6L5XFX9_9BACT</name>
<dbReference type="AlphaFoldDB" id="A0A6L5XFX9"/>
<feature type="compositionally biased region" description="Low complexity" evidence="1">
    <location>
        <begin position="132"/>
        <end position="148"/>
    </location>
</feature>
<protein>
    <recommendedName>
        <fullName evidence="5">Outer membrane protein beta-barrel domain-containing protein</fullName>
    </recommendedName>
</protein>
<gene>
    <name evidence="3" type="ORF">FYJ29_11625</name>
</gene>
<evidence type="ECO:0000313" key="4">
    <source>
        <dbReference type="Proteomes" id="UP000483362"/>
    </source>
</evidence>
<proteinExistence type="predicted"/>
<accession>A0A6L5XFX9</accession>
<evidence type="ECO:0000256" key="2">
    <source>
        <dbReference type="SAM" id="Phobius"/>
    </source>
</evidence>
<keyword evidence="4" id="KW-1185">Reference proteome</keyword>
<keyword evidence="2" id="KW-1133">Transmembrane helix</keyword>
<evidence type="ECO:0008006" key="5">
    <source>
        <dbReference type="Google" id="ProtNLM"/>
    </source>
</evidence>
<dbReference type="Proteomes" id="UP000483362">
    <property type="component" value="Unassembled WGS sequence"/>
</dbReference>
<dbReference type="Gene3D" id="2.40.160.20">
    <property type="match status" value="1"/>
</dbReference>
<feature type="region of interest" description="Disordered" evidence="1">
    <location>
        <begin position="132"/>
        <end position="151"/>
    </location>
</feature>
<evidence type="ECO:0000256" key="1">
    <source>
        <dbReference type="SAM" id="MobiDB-lite"/>
    </source>
</evidence>
<keyword evidence="2" id="KW-0472">Membrane</keyword>
<dbReference type="SUPFAM" id="SSF56925">
    <property type="entry name" value="OMPA-like"/>
    <property type="match status" value="1"/>
</dbReference>
<organism evidence="3 4">
    <name type="scientific">Sodaliphilus pleomorphus</name>
    <dbReference type="NCBI Taxonomy" id="2606626"/>
    <lineage>
        <taxon>Bacteria</taxon>
        <taxon>Pseudomonadati</taxon>
        <taxon>Bacteroidota</taxon>
        <taxon>Bacteroidia</taxon>
        <taxon>Bacteroidales</taxon>
        <taxon>Muribaculaceae</taxon>
        <taxon>Sodaliphilus</taxon>
    </lineage>
</organism>
<sequence>MNQEIDNTDWIQAVRRRLQQAELPVDQQAWDRIASRVDGKASPAAAPQRRALARRLWPWVAAAAAAVVAAIVVVTALVAPQPRRLAPAATAPAIAAAQPAPVPQPSPVPVETSRPTATRAHLSRHRAIEVPLQPQAPQALQQWTQAPARDSVAPVDTARDAAGREPLLASNETGQDARHNAAVATGAASNSKWAGYGGFTTGTSGDDTGLTAQVYGMGVMMAGSGGMGRSMPPDAMTYNTMLLAASAAPSYDYKHKIPIVVGFTVGKMLDYGLEATVGGSFSSYSSDVTNRLNGETCGQVVQLVGLPVGLRWHFASYRHFSAYVGAEGMVEWVTKAKFGSEHVHVGRAQWSGSGMLGVQYSLADHVAIFVEPKFTHYFNRLPLKTLRSEHDINMNVRVGLGFDF</sequence>
<dbReference type="InterPro" id="IPR011250">
    <property type="entry name" value="OMP/PagP_B-barrel"/>
</dbReference>